<evidence type="ECO:0000256" key="1">
    <source>
        <dbReference type="SAM" id="MobiDB-lite"/>
    </source>
</evidence>
<feature type="compositionally biased region" description="Low complexity" evidence="1">
    <location>
        <begin position="57"/>
        <end position="69"/>
    </location>
</feature>
<name>A0AAJ0CM06_9HYPO</name>
<dbReference type="AlphaFoldDB" id="A0AAJ0CM06"/>
<keyword evidence="3" id="KW-1185">Reference proteome</keyword>
<dbReference type="Proteomes" id="UP001251528">
    <property type="component" value="Unassembled WGS sequence"/>
</dbReference>
<gene>
    <name evidence="2" type="ORF">QQS21_006751</name>
</gene>
<feature type="compositionally biased region" description="Basic and acidic residues" evidence="1">
    <location>
        <begin position="1"/>
        <end position="13"/>
    </location>
</feature>
<organism evidence="2 3">
    <name type="scientific">Conoideocrella luteorostrata</name>
    <dbReference type="NCBI Taxonomy" id="1105319"/>
    <lineage>
        <taxon>Eukaryota</taxon>
        <taxon>Fungi</taxon>
        <taxon>Dikarya</taxon>
        <taxon>Ascomycota</taxon>
        <taxon>Pezizomycotina</taxon>
        <taxon>Sordariomycetes</taxon>
        <taxon>Hypocreomycetidae</taxon>
        <taxon>Hypocreales</taxon>
        <taxon>Clavicipitaceae</taxon>
        <taxon>Conoideocrella</taxon>
    </lineage>
</organism>
<sequence length="229" mass="25412">MENNRRPDREPRTVHPQPASVSSGPYGPDPSASRRSRPSGPSTSGSSRPPRPPRPSRPFASGPSASGPSAPVPSDPSGSGPSGRFYAHLVWKKAHEATLRSIMLTPNLPIQVHDGQTWTPVQPRMYKKIIDLILAYYNDFQHYLPIKGSEVLGKYVADIFTAIHAPVLDISVAQMHSLQRLESCVFISATKEIEITAQSWQACRDMRGSLGWRRNHGLYCFDFDSFIYV</sequence>
<evidence type="ECO:0000313" key="3">
    <source>
        <dbReference type="Proteomes" id="UP001251528"/>
    </source>
</evidence>
<dbReference type="EMBL" id="JASWJB010000129">
    <property type="protein sequence ID" value="KAK2595523.1"/>
    <property type="molecule type" value="Genomic_DNA"/>
</dbReference>
<accession>A0AAJ0CM06</accession>
<protein>
    <submittedName>
        <fullName evidence="2">Uncharacterized protein</fullName>
    </submittedName>
</protein>
<comment type="caution">
    <text evidence="2">The sequence shown here is derived from an EMBL/GenBank/DDBJ whole genome shotgun (WGS) entry which is preliminary data.</text>
</comment>
<feature type="compositionally biased region" description="Low complexity" evidence="1">
    <location>
        <begin position="29"/>
        <end position="48"/>
    </location>
</feature>
<reference evidence="2" key="1">
    <citation type="submission" date="2023-06" db="EMBL/GenBank/DDBJ databases">
        <title>Conoideocrella luteorostrata (Hypocreales: Clavicipitaceae), a potential biocontrol fungus for elongate hemlock scale in United States Christmas tree production areas.</title>
        <authorList>
            <person name="Barrett H."/>
            <person name="Lovett B."/>
            <person name="Macias A.M."/>
            <person name="Stajich J.E."/>
            <person name="Kasson M.T."/>
        </authorList>
    </citation>
    <scope>NUCLEOTIDE SEQUENCE</scope>
    <source>
        <strain evidence="2">ARSEF 14590</strain>
    </source>
</reference>
<proteinExistence type="predicted"/>
<evidence type="ECO:0000313" key="2">
    <source>
        <dbReference type="EMBL" id="KAK2595523.1"/>
    </source>
</evidence>
<feature type="region of interest" description="Disordered" evidence="1">
    <location>
        <begin position="1"/>
        <end position="80"/>
    </location>
</feature>